<dbReference type="GeneTree" id="ENSGT01100000263500"/>
<dbReference type="Gene3D" id="3.30.420.10">
    <property type="entry name" value="Ribonuclease H-like superfamily/Ribonuclease H"/>
    <property type="match status" value="1"/>
</dbReference>
<dbReference type="CDD" id="cd09274">
    <property type="entry name" value="RNase_HI_RT_Ty3"/>
    <property type="match status" value="1"/>
</dbReference>
<comment type="similarity">
    <text evidence="1">Belongs to the beta type-B retroviral polymerase family. HERV class-II K(HML-2) pol subfamily.</text>
</comment>
<dbReference type="PROSITE" id="PS50994">
    <property type="entry name" value="INTEGRASE"/>
    <property type="match status" value="1"/>
</dbReference>
<dbReference type="InterPro" id="IPR000477">
    <property type="entry name" value="RT_dom"/>
</dbReference>
<dbReference type="InterPro" id="IPR021109">
    <property type="entry name" value="Peptidase_aspartic_dom_sf"/>
</dbReference>
<keyword evidence="12" id="KW-0695">RNA-directed DNA polymerase</keyword>
<dbReference type="PROSITE" id="PS00141">
    <property type="entry name" value="ASP_PROTEASE"/>
    <property type="match status" value="1"/>
</dbReference>
<dbReference type="Proteomes" id="UP000005207">
    <property type="component" value="Linkage group LG3"/>
</dbReference>
<dbReference type="PROSITE" id="PS50878">
    <property type="entry name" value="RT_POL"/>
    <property type="match status" value="1"/>
</dbReference>
<evidence type="ECO:0000313" key="19">
    <source>
        <dbReference type="Proteomes" id="UP000005207"/>
    </source>
</evidence>
<keyword evidence="4" id="KW-0808">Transferase</keyword>
<dbReference type="CDD" id="cd01647">
    <property type="entry name" value="RT_LTR"/>
    <property type="match status" value="1"/>
</dbReference>
<feature type="region of interest" description="Disordered" evidence="15">
    <location>
        <begin position="1272"/>
        <end position="1308"/>
    </location>
</feature>
<keyword evidence="3" id="KW-0645">Protease</keyword>
<dbReference type="Pfam" id="PF13975">
    <property type="entry name" value="gag-asp_proteas"/>
    <property type="match status" value="1"/>
</dbReference>
<keyword evidence="13" id="KW-0511">Multifunctional enzyme</keyword>
<evidence type="ECO:0000256" key="9">
    <source>
        <dbReference type="ARBA" id="ARBA00022842"/>
    </source>
</evidence>
<keyword evidence="10" id="KW-0694">RNA-binding</keyword>
<evidence type="ECO:0000256" key="11">
    <source>
        <dbReference type="ARBA" id="ARBA00022908"/>
    </source>
</evidence>
<dbReference type="Gene3D" id="1.10.340.70">
    <property type="match status" value="1"/>
</dbReference>
<evidence type="ECO:0000256" key="6">
    <source>
        <dbReference type="ARBA" id="ARBA00022722"/>
    </source>
</evidence>
<dbReference type="PANTHER" id="PTHR37984">
    <property type="entry name" value="PROTEIN CBG26694"/>
    <property type="match status" value="1"/>
</dbReference>
<evidence type="ECO:0000256" key="3">
    <source>
        <dbReference type="ARBA" id="ARBA00022670"/>
    </source>
</evidence>
<dbReference type="Gene3D" id="3.30.70.270">
    <property type="match status" value="2"/>
</dbReference>
<evidence type="ECO:0000256" key="8">
    <source>
        <dbReference type="ARBA" id="ARBA00022801"/>
    </source>
</evidence>
<dbReference type="CDD" id="cd05483">
    <property type="entry name" value="retropepsin_like_bacteria"/>
    <property type="match status" value="1"/>
</dbReference>
<dbReference type="SUPFAM" id="SSF56672">
    <property type="entry name" value="DNA/RNA polymerases"/>
    <property type="match status" value="1"/>
</dbReference>
<evidence type="ECO:0000256" key="13">
    <source>
        <dbReference type="ARBA" id="ARBA00023268"/>
    </source>
</evidence>
<dbReference type="FunFam" id="3.30.420.10:FF:000032">
    <property type="entry name" value="Retrovirus-related Pol polyprotein from transposon 297-like Protein"/>
    <property type="match status" value="1"/>
</dbReference>
<dbReference type="FunFam" id="3.10.20.370:FF:000001">
    <property type="entry name" value="Retrovirus-related Pol polyprotein from transposon 17.6-like protein"/>
    <property type="match status" value="1"/>
</dbReference>
<dbReference type="Gene3D" id="3.10.10.10">
    <property type="entry name" value="HIV Type 1 Reverse Transcriptase, subunit A, domain 1"/>
    <property type="match status" value="1"/>
</dbReference>
<dbReference type="InterPro" id="IPR001584">
    <property type="entry name" value="Integrase_cat-core"/>
</dbReference>
<evidence type="ECO:0000259" key="17">
    <source>
        <dbReference type="PROSITE" id="PS50994"/>
    </source>
</evidence>
<dbReference type="InterPro" id="IPR034122">
    <property type="entry name" value="Retropepsin-like_bacterial"/>
</dbReference>
<keyword evidence="6" id="KW-0540">Nuclease</keyword>
<dbReference type="Ensembl" id="ENSONIT00000069772.1">
    <property type="protein sequence ID" value="ENSONIP00000050736.1"/>
    <property type="gene ID" value="ENSONIG00000037584.1"/>
</dbReference>
<keyword evidence="5" id="KW-0548">Nucleotidyltransferase</keyword>
<reference evidence="19" key="1">
    <citation type="submission" date="2012-01" db="EMBL/GenBank/DDBJ databases">
        <title>The Genome Sequence of Oreochromis niloticus (Nile Tilapia).</title>
        <authorList>
            <consortium name="Broad Institute Genome Assembly Team"/>
            <consortium name="Broad Institute Sequencing Platform"/>
            <person name="Di Palma F."/>
            <person name="Johnson J."/>
            <person name="Lander E.S."/>
            <person name="Lindblad-Toh K."/>
        </authorList>
    </citation>
    <scope>NUCLEOTIDE SEQUENCE [LARGE SCALE GENOMIC DNA]</scope>
</reference>
<dbReference type="GO" id="GO:0004190">
    <property type="term" value="F:aspartic-type endopeptidase activity"/>
    <property type="evidence" value="ECO:0007669"/>
    <property type="project" value="InterPro"/>
</dbReference>
<dbReference type="GO" id="GO:0004523">
    <property type="term" value="F:RNA-DNA hybrid ribonuclease activity"/>
    <property type="evidence" value="ECO:0007669"/>
    <property type="project" value="UniProtKB-EC"/>
</dbReference>
<dbReference type="SUPFAM" id="SSF53098">
    <property type="entry name" value="Ribonuclease H-like"/>
    <property type="match status" value="1"/>
</dbReference>
<dbReference type="InterPro" id="IPR041588">
    <property type="entry name" value="Integrase_H2C2"/>
</dbReference>
<keyword evidence="19" id="KW-1185">Reference proteome</keyword>
<protein>
    <recommendedName>
        <fullName evidence="14">Gypsy retrotransposon integrase-like protein 1</fullName>
        <ecNumber evidence="2">3.1.26.4</ecNumber>
    </recommendedName>
</protein>
<evidence type="ECO:0000256" key="15">
    <source>
        <dbReference type="SAM" id="MobiDB-lite"/>
    </source>
</evidence>
<dbReference type="GO" id="GO:0003964">
    <property type="term" value="F:RNA-directed DNA polymerase activity"/>
    <property type="evidence" value="ECO:0007669"/>
    <property type="project" value="UniProtKB-KW"/>
</dbReference>
<dbReference type="InterPro" id="IPR041577">
    <property type="entry name" value="RT_RNaseH_2"/>
</dbReference>
<dbReference type="Pfam" id="PF17919">
    <property type="entry name" value="RT_RNaseH_2"/>
    <property type="match status" value="1"/>
</dbReference>
<evidence type="ECO:0000259" key="16">
    <source>
        <dbReference type="PROSITE" id="PS50878"/>
    </source>
</evidence>
<dbReference type="InterPro" id="IPR012337">
    <property type="entry name" value="RNaseH-like_sf"/>
</dbReference>
<evidence type="ECO:0000256" key="4">
    <source>
        <dbReference type="ARBA" id="ARBA00022679"/>
    </source>
</evidence>
<dbReference type="InterPro" id="IPR043128">
    <property type="entry name" value="Rev_trsase/Diguanyl_cyclase"/>
</dbReference>
<evidence type="ECO:0000256" key="12">
    <source>
        <dbReference type="ARBA" id="ARBA00022918"/>
    </source>
</evidence>
<dbReference type="Pfam" id="PF00665">
    <property type="entry name" value="rve"/>
    <property type="match status" value="1"/>
</dbReference>
<keyword evidence="11" id="KW-0229">DNA integration</keyword>
<accession>A0A669CTP4</accession>
<keyword evidence="8" id="KW-0378">Hydrolase</keyword>
<dbReference type="InterPro" id="IPR043502">
    <property type="entry name" value="DNA/RNA_pol_sf"/>
</dbReference>
<dbReference type="InterPro" id="IPR050951">
    <property type="entry name" value="Retrovirus_Pol_polyprotein"/>
</dbReference>
<proteinExistence type="inferred from homology"/>
<dbReference type="SUPFAM" id="SSF50630">
    <property type="entry name" value="Acid proteases"/>
    <property type="match status" value="1"/>
</dbReference>
<dbReference type="GO" id="GO:0015074">
    <property type="term" value="P:DNA integration"/>
    <property type="evidence" value="ECO:0007669"/>
    <property type="project" value="UniProtKB-KW"/>
</dbReference>
<dbReference type="FunFam" id="3.30.70.270:FF:000020">
    <property type="entry name" value="Transposon Tf2-6 polyprotein-like Protein"/>
    <property type="match status" value="1"/>
</dbReference>
<dbReference type="Gene3D" id="2.40.70.10">
    <property type="entry name" value="Acid Proteases"/>
    <property type="match status" value="1"/>
</dbReference>
<dbReference type="GO" id="GO:0003723">
    <property type="term" value="F:RNA binding"/>
    <property type="evidence" value="ECO:0007669"/>
    <property type="project" value="UniProtKB-KW"/>
</dbReference>
<feature type="compositionally biased region" description="Basic and acidic residues" evidence="15">
    <location>
        <begin position="1291"/>
        <end position="1300"/>
    </location>
</feature>
<organism evidence="18 19">
    <name type="scientific">Oreochromis niloticus</name>
    <name type="common">Nile tilapia</name>
    <name type="synonym">Tilapia nilotica</name>
    <dbReference type="NCBI Taxonomy" id="8128"/>
    <lineage>
        <taxon>Eukaryota</taxon>
        <taxon>Metazoa</taxon>
        <taxon>Chordata</taxon>
        <taxon>Craniata</taxon>
        <taxon>Vertebrata</taxon>
        <taxon>Euteleostomi</taxon>
        <taxon>Actinopterygii</taxon>
        <taxon>Neopterygii</taxon>
        <taxon>Teleostei</taxon>
        <taxon>Neoteleostei</taxon>
        <taxon>Acanthomorphata</taxon>
        <taxon>Ovalentaria</taxon>
        <taxon>Cichlomorphae</taxon>
        <taxon>Cichliformes</taxon>
        <taxon>Cichlidae</taxon>
        <taxon>African cichlids</taxon>
        <taxon>Pseudocrenilabrinae</taxon>
        <taxon>Oreochromini</taxon>
        <taxon>Oreochromis</taxon>
    </lineage>
</organism>
<evidence type="ECO:0000256" key="7">
    <source>
        <dbReference type="ARBA" id="ARBA00022759"/>
    </source>
</evidence>
<feature type="domain" description="Integrase catalytic" evidence="17">
    <location>
        <begin position="947"/>
        <end position="1105"/>
    </location>
</feature>
<dbReference type="Pfam" id="PF17921">
    <property type="entry name" value="Integrase_H2C2"/>
    <property type="match status" value="1"/>
</dbReference>
<evidence type="ECO:0000256" key="5">
    <source>
        <dbReference type="ARBA" id="ARBA00022695"/>
    </source>
</evidence>
<dbReference type="InterPro" id="IPR001969">
    <property type="entry name" value="Aspartic_peptidase_AS"/>
</dbReference>
<keyword evidence="7" id="KW-0255">Endonuclease</keyword>
<evidence type="ECO:0000256" key="2">
    <source>
        <dbReference type="ARBA" id="ARBA00012180"/>
    </source>
</evidence>
<dbReference type="FunFam" id="3.10.10.10:FF:000007">
    <property type="entry name" value="Retrovirus-related Pol polyprotein from transposon 17.6-like Protein"/>
    <property type="match status" value="1"/>
</dbReference>
<dbReference type="GO" id="GO:0006508">
    <property type="term" value="P:proteolysis"/>
    <property type="evidence" value="ECO:0007669"/>
    <property type="project" value="UniProtKB-KW"/>
</dbReference>
<dbReference type="FunFam" id="3.10.10.10:FF:000002">
    <property type="entry name" value="Retrovirus-related Pol polyprotein from transposon 17.6-like protein"/>
    <property type="match status" value="1"/>
</dbReference>
<dbReference type="InterPro" id="IPR036397">
    <property type="entry name" value="RNaseH_sf"/>
</dbReference>
<evidence type="ECO:0000313" key="18">
    <source>
        <dbReference type="Ensembl" id="ENSONIP00000050736.1"/>
    </source>
</evidence>
<name>A0A669CTP4_ORENI</name>
<evidence type="ECO:0000256" key="10">
    <source>
        <dbReference type="ARBA" id="ARBA00022884"/>
    </source>
</evidence>
<dbReference type="PANTHER" id="PTHR37984:SF5">
    <property type="entry name" value="PROTEIN NYNRIN-LIKE"/>
    <property type="match status" value="1"/>
</dbReference>
<dbReference type="EC" id="3.1.26.4" evidence="2"/>
<dbReference type="InParanoid" id="A0A669CTP4"/>
<evidence type="ECO:0000256" key="14">
    <source>
        <dbReference type="ARBA" id="ARBA00039658"/>
    </source>
</evidence>
<reference evidence="18" key="3">
    <citation type="submission" date="2025-09" db="UniProtKB">
        <authorList>
            <consortium name="Ensembl"/>
        </authorList>
    </citation>
    <scope>IDENTIFICATION</scope>
</reference>
<dbReference type="OMA" id="FHERNGH"/>
<sequence length="1308" mass="148038">MGQVTGKDDSGPAQLNHSQFLGTCHQVEVLVDGKEVTFLLDTGSNVTLMPQACFRRLFGEQEPGKESDLNWLKLKAANGLAIPYVGYVLAEVQVGGIILKDMGIVISKDDPNNPNALPILGMNVIVPCWDMLFSKPQIQTQTWPVGSTVDTQQAWASAFQDCQRIQAAAPVQQVGTLRPAYRHPVMVPEHSEQVIWARAPQTLRKGQCILVEPLEGPSTVAVARSLGIVRRGRVPIKVRNLNPFPITLRRYEALATFSTENVDIQEPFEVTFEQTRPGIVEVGVHQVSSEPPGNAPHIEVMTQGKSNLSIEEQEKLNGLLRKWGDVFAADEEDYGHTDVITHSIPTGMAPPIRERYRPIPPKMYQEVRELLNNMIRSGVVRESTSPWAAPIVLVRKKNGELRFCVDYRKLNAVTHKDAHPLPRIEETLTMLTKSKYYSTLDLASGYWQVKVSEADREKTAFCTPFGLYEFERMPFGLCNAPATFQRLMQSCLGSQITESAFVYLDDVIVYSPDFNSHLEHLQAVFTRLKSYGLKLRPDKCVLFQQQVKFLGHLVNSEGVAPDPDKIAAVQKWPAPQTIHQVRSFLGFAGYYRRFIAGFASVARPLNSLLVGVPKNKKQNIPINWDENCQQSFDLLKQKLLEAPILAFADFRLPFRLYTDASKVGLGAVLSQVQDGKECVIAYASRSLAPTERDDANYSSFKLELLALKWAVTEKFKDYLWGSLFTVYTDNNPLVHLSTAKVGAVEQRWVAQLANYQFDIKYRPGQENVNADVLSRMPLQVQPQDLVSPQRMGEGARVQAVNIDWDPGHWKSLQEQDPTLYKVRHYMAQGRTPSGEERRQESTAVLNYMRQWSRLELLEGVLVRRGVDSNTYEVYYQILVPLQEQQLTWKAFHERNGHLGVAKTLSMLRRGFYWLQMEKRVRDWTASCERCVRHKGHGDGKAPLVPVFTHAPLQIVAVDFLTLSRPADSYQYILVATDMFTKYAWAIPTRDQTASTTAKMLLKHIIQPIGCPEQLHSDQGTNFESALIKELCQYYNCRKSRTTAYHPQGNGACERFNQTLINMLSTLEEEKRTRWVQYLPELLQAYNNSVHASTGYTPHYLMFGWNARLPVELSMGMKRSTEPTTTQEWVKSHHERLRLAYQMVEKSSQKAASRMKGRYDVGARAAPLLPGERVLVHTTRRDGEGKLAAHWEEEIQIVVGQPNPANPVYRIRPEGKDGPVRVVHRNRLRICAFLPSDDYKTGDGTPEPETTATHDIATVSDQWLLLWSMAQQRPGSDHYPPSYQSAPAIQEGLRRSARENFGKPPSRYS</sequence>
<dbReference type="FunFam" id="1.10.340.70:FF:000001">
    <property type="entry name" value="Retrovirus-related Pol polyprotein from transposon gypsy-like Protein"/>
    <property type="match status" value="1"/>
</dbReference>
<evidence type="ECO:0000256" key="1">
    <source>
        <dbReference type="ARBA" id="ARBA00010879"/>
    </source>
</evidence>
<reference evidence="18" key="2">
    <citation type="submission" date="2025-08" db="UniProtKB">
        <authorList>
            <consortium name="Ensembl"/>
        </authorList>
    </citation>
    <scope>IDENTIFICATION</scope>
</reference>
<feature type="domain" description="Reverse transcriptase" evidence="16">
    <location>
        <begin position="375"/>
        <end position="554"/>
    </location>
</feature>
<dbReference type="Pfam" id="PF00078">
    <property type="entry name" value="RVT_1"/>
    <property type="match status" value="1"/>
</dbReference>
<keyword evidence="9" id="KW-0460">Magnesium</keyword>